<accession>B4H2I6</accession>
<feature type="compositionally biased region" description="Low complexity" evidence="1">
    <location>
        <begin position="202"/>
        <end position="232"/>
    </location>
</feature>
<evidence type="ECO:0000313" key="3">
    <source>
        <dbReference type="Proteomes" id="UP000008744"/>
    </source>
</evidence>
<feature type="compositionally biased region" description="Polar residues" evidence="1">
    <location>
        <begin position="233"/>
        <end position="243"/>
    </location>
</feature>
<evidence type="ECO:0000256" key="1">
    <source>
        <dbReference type="SAM" id="MobiDB-lite"/>
    </source>
</evidence>
<dbReference type="STRING" id="7234.B4H2I6"/>
<dbReference type="EMBL" id="CH479204">
    <property type="protein sequence ID" value="EDW30553.1"/>
    <property type="molecule type" value="Genomic_DNA"/>
</dbReference>
<evidence type="ECO:0000313" key="2">
    <source>
        <dbReference type="EMBL" id="EDW30553.1"/>
    </source>
</evidence>
<feature type="compositionally biased region" description="Basic and acidic residues" evidence="1">
    <location>
        <begin position="98"/>
        <end position="122"/>
    </location>
</feature>
<reference evidence="2 3" key="1">
    <citation type="journal article" date="2007" name="Nature">
        <title>Evolution of genes and genomes on the Drosophila phylogeny.</title>
        <authorList>
            <consortium name="Drosophila 12 Genomes Consortium"/>
            <person name="Clark A.G."/>
            <person name="Eisen M.B."/>
            <person name="Smith D.R."/>
            <person name="Bergman C.M."/>
            <person name="Oliver B."/>
            <person name="Markow T.A."/>
            <person name="Kaufman T.C."/>
            <person name="Kellis M."/>
            <person name="Gelbart W."/>
            <person name="Iyer V.N."/>
            <person name="Pollard D.A."/>
            <person name="Sackton T.B."/>
            <person name="Larracuente A.M."/>
            <person name="Singh N.D."/>
            <person name="Abad J.P."/>
            <person name="Abt D.N."/>
            <person name="Adryan B."/>
            <person name="Aguade M."/>
            <person name="Akashi H."/>
            <person name="Anderson W.W."/>
            <person name="Aquadro C.F."/>
            <person name="Ardell D.H."/>
            <person name="Arguello R."/>
            <person name="Artieri C.G."/>
            <person name="Barbash D.A."/>
            <person name="Barker D."/>
            <person name="Barsanti P."/>
            <person name="Batterham P."/>
            <person name="Batzoglou S."/>
            <person name="Begun D."/>
            <person name="Bhutkar A."/>
            <person name="Blanco E."/>
            <person name="Bosak S.A."/>
            <person name="Bradley R.K."/>
            <person name="Brand A.D."/>
            <person name="Brent M.R."/>
            <person name="Brooks A.N."/>
            <person name="Brown R.H."/>
            <person name="Butlin R.K."/>
            <person name="Caggese C."/>
            <person name="Calvi B.R."/>
            <person name="Bernardo de Carvalho A."/>
            <person name="Caspi A."/>
            <person name="Castrezana S."/>
            <person name="Celniker S.E."/>
            <person name="Chang J.L."/>
            <person name="Chapple C."/>
            <person name="Chatterji S."/>
            <person name="Chinwalla A."/>
            <person name="Civetta A."/>
            <person name="Clifton S.W."/>
            <person name="Comeron J.M."/>
            <person name="Costello J.C."/>
            <person name="Coyne J.A."/>
            <person name="Daub J."/>
            <person name="David R.G."/>
            <person name="Delcher A.L."/>
            <person name="Delehaunty K."/>
            <person name="Do C.B."/>
            <person name="Ebling H."/>
            <person name="Edwards K."/>
            <person name="Eickbush T."/>
            <person name="Evans J.D."/>
            <person name="Filipski A."/>
            <person name="Findeiss S."/>
            <person name="Freyhult E."/>
            <person name="Fulton L."/>
            <person name="Fulton R."/>
            <person name="Garcia A.C."/>
            <person name="Gardiner A."/>
            <person name="Garfield D.A."/>
            <person name="Garvin B.E."/>
            <person name="Gibson G."/>
            <person name="Gilbert D."/>
            <person name="Gnerre S."/>
            <person name="Godfrey J."/>
            <person name="Good R."/>
            <person name="Gotea V."/>
            <person name="Gravely B."/>
            <person name="Greenberg A.J."/>
            <person name="Griffiths-Jones S."/>
            <person name="Gross S."/>
            <person name="Guigo R."/>
            <person name="Gustafson E.A."/>
            <person name="Haerty W."/>
            <person name="Hahn M.W."/>
            <person name="Halligan D.L."/>
            <person name="Halpern A.L."/>
            <person name="Halter G.M."/>
            <person name="Han M.V."/>
            <person name="Heger A."/>
            <person name="Hillier L."/>
            <person name="Hinrichs A.S."/>
            <person name="Holmes I."/>
            <person name="Hoskins R.A."/>
            <person name="Hubisz M.J."/>
            <person name="Hultmark D."/>
            <person name="Huntley M.A."/>
            <person name="Jaffe D.B."/>
            <person name="Jagadeeshan S."/>
            <person name="Jeck W.R."/>
            <person name="Johnson J."/>
            <person name="Jones C.D."/>
            <person name="Jordan W.C."/>
            <person name="Karpen G.H."/>
            <person name="Kataoka E."/>
            <person name="Keightley P.D."/>
            <person name="Kheradpour P."/>
            <person name="Kirkness E.F."/>
            <person name="Koerich L.B."/>
            <person name="Kristiansen K."/>
            <person name="Kudrna D."/>
            <person name="Kulathinal R.J."/>
            <person name="Kumar S."/>
            <person name="Kwok R."/>
            <person name="Lander E."/>
            <person name="Langley C.H."/>
            <person name="Lapoint R."/>
            <person name="Lazzaro B.P."/>
            <person name="Lee S.J."/>
            <person name="Levesque L."/>
            <person name="Li R."/>
            <person name="Lin C.F."/>
            <person name="Lin M.F."/>
            <person name="Lindblad-Toh K."/>
            <person name="Llopart A."/>
            <person name="Long M."/>
            <person name="Low L."/>
            <person name="Lozovsky E."/>
            <person name="Lu J."/>
            <person name="Luo M."/>
            <person name="Machado C.A."/>
            <person name="Makalowski W."/>
            <person name="Marzo M."/>
            <person name="Matsuda M."/>
            <person name="Matzkin L."/>
            <person name="McAllister B."/>
            <person name="McBride C.S."/>
            <person name="McKernan B."/>
            <person name="McKernan K."/>
            <person name="Mendez-Lago M."/>
            <person name="Minx P."/>
            <person name="Mollenhauer M.U."/>
            <person name="Montooth K."/>
            <person name="Mount S.M."/>
            <person name="Mu X."/>
            <person name="Myers E."/>
            <person name="Negre B."/>
            <person name="Newfeld S."/>
            <person name="Nielsen R."/>
            <person name="Noor M.A."/>
            <person name="O'Grady P."/>
            <person name="Pachter L."/>
            <person name="Papaceit M."/>
            <person name="Parisi M.J."/>
            <person name="Parisi M."/>
            <person name="Parts L."/>
            <person name="Pedersen J.S."/>
            <person name="Pesole G."/>
            <person name="Phillippy A.M."/>
            <person name="Ponting C.P."/>
            <person name="Pop M."/>
            <person name="Porcelli D."/>
            <person name="Powell J.R."/>
            <person name="Prohaska S."/>
            <person name="Pruitt K."/>
            <person name="Puig M."/>
            <person name="Quesneville H."/>
            <person name="Ram K.R."/>
            <person name="Rand D."/>
            <person name="Rasmussen M.D."/>
            <person name="Reed L.K."/>
            <person name="Reenan R."/>
            <person name="Reily A."/>
            <person name="Remington K.A."/>
            <person name="Rieger T.T."/>
            <person name="Ritchie M.G."/>
            <person name="Robin C."/>
            <person name="Rogers Y.H."/>
            <person name="Rohde C."/>
            <person name="Rozas J."/>
            <person name="Rubenfield M.J."/>
            <person name="Ruiz A."/>
            <person name="Russo S."/>
            <person name="Salzberg S.L."/>
            <person name="Sanchez-Gracia A."/>
            <person name="Saranga D.J."/>
            <person name="Sato H."/>
            <person name="Schaeffer S.W."/>
            <person name="Schatz M.C."/>
            <person name="Schlenke T."/>
            <person name="Schwartz R."/>
            <person name="Segarra C."/>
            <person name="Singh R.S."/>
            <person name="Sirot L."/>
            <person name="Sirota M."/>
            <person name="Sisneros N.B."/>
            <person name="Smith C.D."/>
            <person name="Smith T.F."/>
            <person name="Spieth J."/>
            <person name="Stage D.E."/>
            <person name="Stark A."/>
            <person name="Stephan W."/>
            <person name="Strausberg R.L."/>
            <person name="Strempel S."/>
            <person name="Sturgill D."/>
            <person name="Sutton G."/>
            <person name="Sutton G.G."/>
            <person name="Tao W."/>
            <person name="Teichmann S."/>
            <person name="Tobari Y.N."/>
            <person name="Tomimura Y."/>
            <person name="Tsolas J.M."/>
            <person name="Valente V.L."/>
            <person name="Venter E."/>
            <person name="Venter J.C."/>
            <person name="Vicario S."/>
            <person name="Vieira F.G."/>
            <person name="Vilella A.J."/>
            <person name="Villasante A."/>
            <person name="Walenz B."/>
            <person name="Wang J."/>
            <person name="Wasserman M."/>
            <person name="Watts T."/>
            <person name="Wilson D."/>
            <person name="Wilson R.K."/>
            <person name="Wing R.A."/>
            <person name="Wolfner M.F."/>
            <person name="Wong A."/>
            <person name="Wong G.K."/>
            <person name="Wu C.I."/>
            <person name="Wu G."/>
            <person name="Yamamoto D."/>
            <person name="Yang H.P."/>
            <person name="Yang S.P."/>
            <person name="Yorke J.A."/>
            <person name="Yoshida K."/>
            <person name="Zdobnov E."/>
            <person name="Zhang P."/>
            <person name="Zhang Y."/>
            <person name="Zimin A.V."/>
            <person name="Baldwin J."/>
            <person name="Abdouelleil A."/>
            <person name="Abdulkadir J."/>
            <person name="Abebe A."/>
            <person name="Abera B."/>
            <person name="Abreu J."/>
            <person name="Acer S.C."/>
            <person name="Aftuck L."/>
            <person name="Alexander A."/>
            <person name="An P."/>
            <person name="Anderson E."/>
            <person name="Anderson S."/>
            <person name="Arachi H."/>
            <person name="Azer M."/>
            <person name="Bachantsang P."/>
            <person name="Barry A."/>
            <person name="Bayul T."/>
            <person name="Berlin A."/>
            <person name="Bessette D."/>
            <person name="Bloom T."/>
            <person name="Blye J."/>
            <person name="Boguslavskiy L."/>
            <person name="Bonnet C."/>
            <person name="Boukhgalter B."/>
            <person name="Bourzgui I."/>
            <person name="Brown A."/>
            <person name="Cahill P."/>
            <person name="Channer S."/>
            <person name="Cheshatsang Y."/>
            <person name="Chuda L."/>
            <person name="Citroen M."/>
            <person name="Collymore A."/>
            <person name="Cooke P."/>
            <person name="Costello M."/>
            <person name="D'Aco K."/>
            <person name="Daza R."/>
            <person name="De Haan G."/>
            <person name="DeGray S."/>
            <person name="DeMaso C."/>
            <person name="Dhargay N."/>
            <person name="Dooley K."/>
            <person name="Dooley E."/>
            <person name="Doricent M."/>
            <person name="Dorje P."/>
            <person name="Dorjee K."/>
            <person name="Dupes A."/>
            <person name="Elong R."/>
            <person name="Falk J."/>
            <person name="Farina A."/>
            <person name="Faro S."/>
            <person name="Ferguson D."/>
            <person name="Fisher S."/>
            <person name="Foley C.D."/>
            <person name="Franke A."/>
            <person name="Friedrich D."/>
            <person name="Gadbois L."/>
            <person name="Gearin G."/>
            <person name="Gearin C.R."/>
            <person name="Giannoukos G."/>
            <person name="Goode T."/>
            <person name="Graham J."/>
            <person name="Grandbois E."/>
            <person name="Grewal S."/>
            <person name="Gyaltsen K."/>
            <person name="Hafez N."/>
            <person name="Hagos B."/>
            <person name="Hall J."/>
            <person name="Henson C."/>
            <person name="Hollinger A."/>
            <person name="Honan T."/>
            <person name="Huard M.D."/>
            <person name="Hughes L."/>
            <person name="Hurhula B."/>
            <person name="Husby M.E."/>
            <person name="Kamat A."/>
            <person name="Kanga B."/>
            <person name="Kashin S."/>
            <person name="Khazanovich D."/>
            <person name="Kisner P."/>
            <person name="Lance K."/>
            <person name="Lara M."/>
            <person name="Lee W."/>
            <person name="Lennon N."/>
            <person name="Letendre F."/>
            <person name="LeVine R."/>
            <person name="Lipovsky A."/>
            <person name="Liu X."/>
            <person name="Liu J."/>
            <person name="Liu S."/>
            <person name="Lokyitsang T."/>
            <person name="Lokyitsang Y."/>
            <person name="Lubonja R."/>
            <person name="Lui A."/>
            <person name="MacDonald P."/>
            <person name="Magnisalis V."/>
            <person name="Maru K."/>
            <person name="Matthews C."/>
            <person name="McCusker W."/>
            <person name="McDonough S."/>
            <person name="Mehta T."/>
            <person name="Meldrim J."/>
            <person name="Meneus L."/>
            <person name="Mihai O."/>
            <person name="Mihalev A."/>
            <person name="Mihova T."/>
            <person name="Mittelman R."/>
            <person name="Mlenga V."/>
            <person name="Montmayeur A."/>
            <person name="Mulrain L."/>
            <person name="Navidi A."/>
            <person name="Naylor J."/>
            <person name="Negash T."/>
            <person name="Nguyen T."/>
            <person name="Nguyen N."/>
            <person name="Nicol R."/>
            <person name="Norbu C."/>
            <person name="Norbu N."/>
            <person name="Novod N."/>
            <person name="O'Neill B."/>
            <person name="Osman S."/>
            <person name="Markiewicz E."/>
            <person name="Oyono O.L."/>
            <person name="Patti C."/>
            <person name="Phunkhang P."/>
            <person name="Pierre F."/>
            <person name="Priest M."/>
            <person name="Raghuraman S."/>
            <person name="Rege F."/>
            <person name="Reyes R."/>
            <person name="Rise C."/>
            <person name="Rogov P."/>
            <person name="Ross K."/>
            <person name="Ryan E."/>
            <person name="Settipalli S."/>
            <person name="Shea T."/>
            <person name="Sherpa N."/>
            <person name="Shi L."/>
            <person name="Shih D."/>
            <person name="Sparrow T."/>
            <person name="Spaulding J."/>
            <person name="Stalker J."/>
            <person name="Stange-Thomann N."/>
            <person name="Stavropoulos S."/>
            <person name="Stone C."/>
            <person name="Strader C."/>
            <person name="Tesfaye S."/>
            <person name="Thomson T."/>
            <person name="Thoulutsang Y."/>
            <person name="Thoulutsang D."/>
            <person name="Topham K."/>
            <person name="Topping I."/>
            <person name="Tsamla T."/>
            <person name="Vassiliev H."/>
            <person name="Vo A."/>
            <person name="Wangchuk T."/>
            <person name="Wangdi T."/>
            <person name="Weiand M."/>
            <person name="Wilkinson J."/>
            <person name="Wilson A."/>
            <person name="Yadav S."/>
            <person name="Young G."/>
            <person name="Yu Q."/>
            <person name="Zembek L."/>
            <person name="Zhong D."/>
            <person name="Zimmer A."/>
            <person name="Zwirko Z."/>
            <person name="Jaffe D.B."/>
            <person name="Alvarez P."/>
            <person name="Brockman W."/>
            <person name="Butler J."/>
            <person name="Chin C."/>
            <person name="Gnerre S."/>
            <person name="Grabherr M."/>
            <person name="Kleber M."/>
            <person name="Mauceli E."/>
            <person name="MacCallum I."/>
        </authorList>
    </citation>
    <scope>NUCLEOTIDE SEQUENCE [LARGE SCALE GENOMIC DNA]</scope>
    <source>
        <strain evidence="3">MSH-3 / Tucson 14011-0111.49</strain>
    </source>
</reference>
<name>B4H2I6_DROPE</name>
<dbReference type="OrthoDB" id="7872923at2759"/>
<feature type="region of interest" description="Disordered" evidence="1">
    <location>
        <begin position="190"/>
        <end position="243"/>
    </location>
</feature>
<sequence>MEARNCPPEVDPCHVRQFLARQAEVQTSQRQNLNHYLEKTMSDFPPPLMSAHCGTFCTTRRTQAGACNLKGSPSSAIWTLQKRSSRPVKRRFVNERFGKRRMPERDGRAERPGRTERAERAEITAQVKDAEEASSSRLKDDEASSYVEGFCLKVNKHGTRACYLANDYMQLMKMVAKKRARCVCLKTKKTTCRPKPEREPSPRATAARSRRASPPAAQRSSPAAPRQAPRSTGARSQSAAMGQ</sequence>
<dbReference type="HOGENOM" id="CLU_1143582_0_0_1"/>
<organism evidence="3">
    <name type="scientific">Drosophila persimilis</name>
    <name type="common">Fruit fly</name>
    <dbReference type="NCBI Taxonomy" id="7234"/>
    <lineage>
        <taxon>Eukaryota</taxon>
        <taxon>Metazoa</taxon>
        <taxon>Ecdysozoa</taxon>
        <taxon>Arthropoda</taxon>
        <taxon>Hexapoda</taxon>
        <taxon>Insecta</taxon>
        <taxon>Pterygota</taxon>
        <taxon>Neoptera</taxon>
        <taxon>Endopterygota</taxon>
        <taxon>Diptera</taxon>
        <taxon>Brachycera</taxon>
        <taxon>Muscomorpha</taxon>
        <taxon>Ephydroidea</taxon>
        <taxon>Drosophilidae</taxon>
        <taxon>Drosophila</taxon>
        <taxon>Sophophora</taxon>
    </lineage>
</organism>
<dbReference type="Proteomes" id="UP000008744">
    <property type="component" value="Unassembled WGS sequence"/>
</dbReference>
<dbReference type="AlphaFoldDB" id="B4H2I6"/>
<protein>
    <submittedName>
        <fullName evidence="2">GL26784</fullName>
    </submittedName>
</protein>
<feature type="region of interest" description="Disordered" evidence="1">
    <location>
        <begin position="98"/>
        <end position="139"/>
    </location>
</feature>
<proteinExistence type="predicted"/>
<keyword evidence="3" id="KW-1185">Reference proteome</keyword>
<gene>
    <name evidence="2" type="primary">Dper\GL26784</name>
    <name evidence="2" type="ORF">Dper_GL26784</name>
</gene>